<sequence>MAWTEWEKVEGFDLKEVIYEKKFRDTHGGVARVTINRPERMNAFTQDTLEELGLAIDDADHDPLIGVILLTGAGDNFGTGGDVVWESSGSAFRKGFYYGVDPDHYVKLARKPVIAVVRGFCIAGSHHLAYFCDLTLAADNAIFGQNGPRVGSPADAYCVAYASRVMGEKKAREMWMLCRRYSAQQAYEMGLVNKLVPEDKLDEEVDQWCDEILSLSPDCIEVVKASFDAEIETLPAGRLGLQSRLMLPDWFDGEEIQEGQQAFLEKRQPNFWKVREAKAEARKNKKNNS</sequence>
<dbReference type="InterPro" id="IPR014748">
    <property type="entry name" value="Enoyl-CoA_hydra_C"/>
</dbReference>
<dbReference type="RefSeq" id="WP_155310478.1">
    <property type="nucleotide sequence ID" value="NZ_AP021876.1"/>
</dbReference>
<evidence type="ECO:0000313" key="2">
    <source>
        <dbReference type="EMBL" id="BBO82028.1"/>
    </source>
</evidence>
<dbReference type="Gene3D" id="3.90.226.10">
    <property type="entry name" value="2-enoyl-CoA Hydratase, Chain A, domain 1"/>
    <property type="match status" value="1"/>
</dbReference>
<dbReference type="Pfam" id="PF00378">
    <property type="entry name" value="ECH_1"/>
    <property type="match status" value="1"/>
</dbReference>
<reference evidence="2 3" key="1">
    <citation type="submission" date="2019-11" db="EMBL/GenBank/DDBJ databases">
        <title>Comparative genomics of hydrocarbon-degrading Desulfosarcina strains.</title>
        <authorList>
            <person name="Watanabe M."/>
            <person name="Kojima H."/>
            <person name="Fukui M."/>
        </authorList>
    </citation>
    <scope>NUCLEOTIDE SEQUENCE [LARGE SCALE GENOMIC DNA]</scope>
    <source>
        <strain evidence="2 3">28bB2T</strain>
    </source>
</reference>
<dbReference type="GO" id="GO:0009234">
    <property type="term" value="P:menaquinone biosynthetic process"/>
    <property type="evidence" value="ECO:0007669"/>
    <property type="project" value="TreeGrafter"/>
</dbReference>
<dbReference type="InterPro" id="IPR029045">
    <property type="entry name" value="ClpP/crotonase-like_dom_sf"/>
</dbReference>
<gene>
    <name evidence="2" type="primary">menB_1</name>
    <name evidence="2" type="ORF">DSCO28_25940</name>
</gene>
<name>A0A5K7ZII0_9BACT</name>
<proteinExistence type="inferred from homology"/>
<dbReference type="Gene3D" id="1.10.12.10">
    <property type="entry name" value="Lyase 2-enoyl-coa Hydratase, Chain A, domain 2"/>
    <property type="match status" value="1"/>
</dbReference>
<dbReference type="KEGG" id="dov:DSCO28_25940"/>
<protein>
    <submittedName>
        <fullName evidence="2">1,4-dihydroxy-2-naphthoyl-CoA synthase</fullName>
    </submittedName>
</protein>
<organism evidence="2 3">
    <name type="scientific">Desulfosarcina ovata subsp. sediminis</name>
    <dbReference type="NCBI Taxonomy" id="885957"/>
    <lineage>
        <taxon>Bacteria</taxon>
        <taxon>Pseudomonadati</taxon>
        <taxon>Thermodesulfobacteriota</taxon>
        <taxon>Desulfobacteria</taxon>
        <taxon>Desulfobacterales</taxon>
        <taxon>Desulfosarcinaceae</taxon>
        <taxon>Desulfosarcina</taxon>
    </lineage>
</organism>
<dbReference type="PANTHER" id="PTHR43113:SF1">
    <property type="entry name" value="1,4-DIHYDROXY-2-NAPHTHOYL-COA SYNTHASE, PEROXISOMAL"/>
    <property type="match status" value="1"/>
</dbReference>
<dbReference type="PANTHER" id="PTHR43113">
    <property type="entry name" value="NUCLEOSIDE-DIPHOSPHATE-SUGAR EPIMERASE"/>
    <property type="match status" value="1"/>
</dbReference>
<comment type="similarity">
    <text evidence="1">Belongs to the enoyl-CoA hydratase/isomerase family.</text>
</comment>
<dbReference type="GO" id="GO:0005829">
    <property type="term" value="C:cytosol"/>
    <property type="evidence" value="ECO:0007669"/>
    <property type="project" value="TreeGrafter"/>
</dbReference>
<dbReference type="EMBL" id="AP021876">
    <property type="protein sequence ID" value="BBO82028.1"/>
    <property type="molecule type" value="Genomic_DNA"/>
</dbReference>
<evidence type="ECO:0000256" key="1">
    <source>
        <dbReference type="ARBA" id="ARBA00005254"/>
    </source>
</evidence>
<evidence type="ECO:0000313" key="3">
    <source>
        <dbReference type="Proteomes" id="UP000425960"/>
    </source>
</evidence>
<accession>A0A5K7ZII0</accession>
<dbReference type="CDD" id="cd06558">
    <property type="entry name" value="crotonase-like"/>
    <property type="match status" value="1"/>
</dbReference>
<dbReference type="Proteomes" id="UP000425960">
    <property type="component" value="Chromosome"/>
</dbReference>
<dbReference type="InterPro" id="IPR001753">
    <property type="entry name" value="Enoyl-CoA_hydra/iso"/>
</dbReference>
<dbReference type="GO" id="GO:0008935">
    <property type="term" value="F:1,4-dihydroxy-2-naphthoyl-CoA synthase activity"/>
    <property type="evidence" value="ECO:0007669"/>
    <property type="project" value="TreeGrafter"/>
</dbReference>
<dbReference type="SUPFAM" id="SSF52096">
    <property type="entry name" value="ClpP/crotonase"/>
    <property type="match status" value="1"/>
</dbReference>
<dbReference type="AlphaFoldDB" id="A0A5K7ZII0"/>